<evidence type="ECO:0000256" key="4">
    <source>
        <dbReference type="ARBA" id="ARBA00022777"/>
    </source>
</evidence>
<dbReference type="InterPro" id="IPR005702">
    <property type="entry name" value="Wzc-like_C"/>
</dbReference>
<dbReference type="PANTHER" id="PTHR32309:SF13">
    <property type="entry name" value="FERRIC ENTEROBACTIN TRANSPORT PROTEIN FEPE"/>
    <property type="match status" value="1"/>
</dbReference>
<comment type="catalytic activity">
    <reaction evidence="7">
        <text>L-tyrosyl-[protein] + ATP = O-phospho-L-tyrosyl-[protein] + ADP + H(+)</text>
        <dbReference type="Rhea" id="RHEA:10596"/>
        <dbReference type="Rhea" id="RHEA-COMP:10136"/>
        <dbReference type="Rhea" id="RHEA-COMP:20101"/>
        <dbReference type="ChEBI" id="CHEBI:15378"/>
        <dbReference type="ChEBI" id="CHEBI:30616"/>
        <dbReference type="ChEBI" id="CHEBI:46858"/>
        <dbReference type="ChEBI" id="CHEBI:61978"/>
        <dbReference type="ChEBI" id="CHEBI:456216"/>
    </reaction>
</comment>
<dbReference type="Pfam" id="PF13807">
    <property type="entry name" value="GNVR"/>
    <property type="match status" value="1"/>
</dbReference>
<dbReference type="NCBIfam" id="TIGR01007">
    <property type="entry name" value="eps_fam"/>
    <property type="match status" value="1"/>
</dbReference>
<evidence type="ECO:0000256" key="7">
    <source>
        <dbReference type="ARBA" id="ARBA00053015"/>
    </source>
</evidence>
<evidence type="ECO:0000259" key="10">
    <source>
        <dbReference type="Pfam" id="PF13807"/>
    </source>
</evidence>
<dbReference type="RefSeq" id="WP_079718737.1">
    <property type="nucleotide sequence ID" value="NZ_FUYS01000020.1"/>
</dbReference>
<keyword evidence="3" id="KW-0547">Nucleotide-binding</keyword>
<feature type="transmembrane region" description="Helical" evidence="8">
    <location>
        <begin position="31"/>
        <end position="49"/>
    </location>
</feature>
<keyword evidence="8" id="KW-0472">Membrane</keyword>
<dbReference type="OrthoDB" id="9794577at2"/>
<dbReference type="InterPro" id="IPR002586">
    <property type="entry name" value="CobQ/CobB/MinD/ParA_Nub-bd_dom"/>
</dbReference>
<keyword evidence="5" id="KW-0067">ATP-binding</keyword>
<dbReference type="PANTHER" id="PTHR32309">
    <property type="entry name" value="TYROSINE-PROTEIN KINASE"/>
    <property type="match status" value="1"/>
</dbReference>
<evidence type="ECO:0000256" key="2">
    <source>
        <dbReference type="ARBA" id="ARBA00022679"/>
    </source>
</evidence>
<protein>
    <submittedName>
        <fullName evidence="11">Capsular exopolysaccharide family</fullName>
    </submittedName>
</protein>
<dbReference type="GO" id="GO:0005524">
    <property type="term" value="F:ATP binding"/>
    <property type="evidence" value="ECO:0007669"/>
    <property type="project" value="UniProtKB-KW"/>
</dbReference>
<dbReference type="InterPro" id="IPR050445">
    <property type="entry name" value="Bact_polysacc_biosynth/exp"/>
</dbReference>
<evidence type="ECO:0000256" key="3">
    <source>
        <dbReference type="ARBA" id="ARBA00022741"/>
    </source>
</evidence>
<dbReference type="FunFam" id="3.40.50.300:FF:000527">
    <property type="entry name" value="Tyrosine-protein kinase etk"/>
    <property type="match status" value="1"/>
</dbReference>
<evidence type="ECO:0000256" key="5">
    <source>
        <dbReference type="ARBA" id="ARBA00022840"/>
    </source>
</evidence>
<evidence type="ECO:0000256" key="6">
    <source>
        <dbReference type="ARBA" id="ARBA00023137"/>
    </source>
</evidence>
<evidence type="ECO:0000313" key="11">
    <source>
        <dbReference type="EMBL" id="SKB98235.1"/>
    </source>
</evidence>
<comment type="similarity">
    <text evidence="1">Belongs to the etk/wzc family.</text>
</comment>
<keyword evidence="12" id="KW-1185">Reference proteome</keyword>
<evidence type="ECO:0000256" key="1">
    <source>
        <dbReference type="ARBA" id="ARBA00008883"/>
    </source>
</evidence>
<dbReference type="GO" id="GO:0005886">
    <property type="term" value="C:plasma membrane"/>
    <property type="evidence" value="ECO:0007669"/>
    <property type="project" value="TreeGrafter"/>
</dbReference>
<dbReference type="STRING" id="623280.SAMN05660226_04127"/>
<keyword evidence="2" id="KW-0808">Transferase</keyword>
<name>A0A1T5FPY8_9SPHI</name>
<accession>A0A1T5FPY8</accession>
<dbReference type="CDD" id="cd05387">
    <property type="entry name" value="BY-kinase"/>
    <property type="match status" value="1"/>
</dbReference>
<evidence type="ECO:0000313" key="12">
    <source>
        <dbReference type="Proteomes" id="UP000190541"/>
    </source>
</evidence>
<evidence type="ECO:0000259" key="9">
    <source>
        <dbReference type="Pfam" id="PF01656"/>
    </source>
</evidence>
<dbReference type="AlphaFoldDB" id="A0A1T5FPY8"/>
<sequence>MKDWQDDVFESPSTNNRQGIFDLTRKLLTNWYWFVLCGIIGFAVANTHLRYSTPIYRIGARVLVTNQQGGSVIGQGAFGGSNINSPFGGSSSVDNEAEVFKTRYLMQQVVRKLNAQVNYYHPGRVLDIEIHRPPFQISLLAPDSVRGGTFLLEAISDRQIRIQQEGGNFSVDVAYGETTNLPGVGEVLLSQQPENGKVVGPYKLTITSFDGKVGEYMGRLSVAISNKQVSIINLGFSYPLKRKGEEILNAIIQQYMDNNLQDRNTIADSTIAFIENRLLYVGQELGDVEGNIQEFRQNRQLADMSAQSHMLLQNSNEYVKQLTELEVQLDILDTVSAILTNGANERVLPNAIIPDDAVFGGQVTRYNSLLLERDKRLLSATPDNPAVINLNQQLNTLRHDMLANLNNTRSRLTIMRNNLRQKTGQLDRQVREVPAIERTYLNLARQQQIRQQLYIFLLQRREETAISKTATISNSRVIDPPKAAGAPFSPKRDMILLTGILIGLAIPFATIYILDLTNTRIESREDVTKHTQVSIIGEIAHSSTKETLVVTPSSRTAIAEQFRALRTNLTFYLKDPDAKTILLTSSMSGEGKSFVALNMAMVFALSGKRVVVMEMDLRKPNLSAKLDFPNQVGFTNYAIDPALAPMDIVAPSGVHENLFLIGSGPIPPNPAETLLSERLGELMIALRASFDFIIIDTPPIGLVTDAQLLNHHADLSIYVVRQGRTFKNQLQITEDLYRTGKMKNLAILINDIKPRGGGYGYGYGYGHGYGYYDNGRKDRPWWKFWTRS</sequence>
<keyword evidence="8" id="KW-1133">Transmembrane helix</keyword>
<dbReference type="Proteomes" id="UP000190541">
    <property type="component" value="Unassembled WGS sequence"/>
</dbReference>
<dbReference type="GO" id="GO:0004713">
    <property type="term" value="F:protein tyrosine kinase activity"/>
    <property type="evidence" value="ECO:0007669"/>
    <property type="project" value="UniProtKB-KW"/>
</dbReference>
<keyword evidence="8" id="KW-0812">Transmembrane</keyword>
<keyword evidence="4" id="KW-0418">Kinase</keyword>
<organism evidence="11 12">
    <name type="scientific">Parapedobacter luteus</name>
    <dbReference type="NCBI Taxonomy" id="623280"/>
    <lineage>
        <taxon>Bacteria</taxon>
        <taxon>Pseudomonadati</taxon>
        <taxon>Bacteroidota</taxon>
        <taxon>Sphingobacteriia</taxon>
        <taxon>Sphingobacteriales</taxon>
        <taxon>Sphingobacteriaceae</taxon>
        <taxon>Parapedobacter</taxon>
    </lineage>
</organism>
<dbReference type="InterPro" id="IPR027417">
    <property type="entry name" value="P-loop_NTPase"/>
</dbReference>
<dbReference type="GO" id="GO:0042802">
    <property type="term" value="F:identical protein binding"/>
    <property type="evidence" value="ECO:0007669"/>
    <property type="project" value="UniProtKB-ARBA"/>
</dbReference>
<feature type="domain" description="Tyrosine-protein kinase G-rich" evidence="10">
    <location>
        <begin position="436"/>
        <end position="512"/>
    </location>
</feature>
<dbReference type="InterPro" id="IPR032807">
    <property type="entry name" value="GNVR"/>
</dbReference>
<reference evidence="11 12" key="1">
    <citation type="submission" date="2017-02" db="EMBL/GenBank/DDBJ databases">
        <authorList>
            <person name="Peterson S.W."/>
        </authorList>
    </citation>
    <scope>NUCLEOTIDE SEQUENCE [LARGE SCALE GENOMIC DNA]</scope>
    <source>
        <strain evidence="11 12">DSM 22899</strain>
    </source>
</reference>
<keyword evidence="6" id="KW-0829">Tyrosine-protein kinase</keyword>
<dbReference type="SUPFAM" id="SSF52540">
    <property type="entry name" value="P-loop containing nucleoside triphosphate hydrolases"/>
    <property type="match status" value="1"/>
</dbReference>
<feature type="transmembrane region" description="Helical" evidence="8">
    <location>
        <begin position="494"/>
        <end position="514"/>
    </location>
</feature>
<dbReference type="Gene3D" id="3.40.50.300">
    <property type="entry name" value="P-loop containing nucleotide triphosphate hydrolases"/>
    <property type="match status" value="1"/>
</dbReference>
<dbReference type="Pfam" id="PF01656">
    <property type="entry name" value="CbiA"/>
    <property type="match status" value="1"/>
</dbReference>
<proteinExistence type="inferred from homology"/>
<feature type="domain" description="CobQ/CobB/MinD/ParA nucleotide binding" evidence="9">
    <location>
        <begin position="581"/>
        <end position="755"/>
    </location>
</feature>
<evidence type="ECO:0000256" key="8">
    <source>
        <dbReference type="SAM" id="Phobius"/>
    </source>
</evidence>
<dbReference type="EMBL" id="FUYS01000020">
    <property type="protein sequence ID" value="SKB98235.1"/>
    <property type="molecule type" value="Genomic_DNA"/>
</dbReference>
<gene>
    <name evidence="11" type="ORF">SAMN05660226_04127</name>
</gene>